<proteinExistence type="predicted"/>
<accession>A0A0E9X5G3</accession>
<organism evidence="1">
    <name type="scientific">Anguilla anguilla</name>
    <name type="common">European freshwater eel</name>
    <name type="synonym">Muraena anguilla</name>
    <dbReference type="NCBI Taxonomy" id="7936"/>
    <lineage>
        <taxon>Eukaryota</taxon>
        <taxon>Metazoa</taxon>
        <taxon>Chordata</taxon>
        <taxon>Craniata</taxon>
        <taxon>Vertebrata</taxon>
        <taxon>Euteleostomi</taxon>
        <taxon>Actinopterygii</taxon>
        <taxon>Neopterygii</taxon>
        <taxon>Teleostei</taxon>
        <taxon>Anguilliformes</taxon>
        <taxon>Anguillidae</taxon>
        <taxon>Anguilla</taxon>
    </lineage>
</organism>
<reference evidence="1" key="2">
    <citation type="journal article" date="2015" name="Fish Shellfish Immunol.">
        <title>Early steps in the European eel (Anguilla anguilla)-Vibrio vulnificus interaction in the gills: Role of the RtxA13 toxin.</title>
        <authorList>
            <person name="Callol A."/>
            <person name="Pajuelo D."/>
            <person name="Ebbesson L."/>
            <person name="Teles M."/>
            <person name="MacKenzie S."/>
            <person name="Amaro C."/>
        </authorList>
    </citation>
    <scope>NUCLEOTIDE SEQUENCE</scope>
</reference>
<evidence type="ECO:0000313" key="1">
    <source>
        <dbReference type="EMBL" id="JAH97962.1"/>
    </source>
</evidence>
<dbReference type="AlphaFoldDB" id="A0A0E9X5G3"/>
<sequence length="75" mass="8417">MFPELQEVNEYINITLNCRVINGYIFMLPLQVPGPCLKTTVCFVHFPFCDGMNLISSPMSLPSKCEALYTGSILL</sequence>
<name>A0A0E9X5G3_ANGAN</name>
<protein>
    <submittedName>
        <fullName evidence="1">Uncharacterized protein</fullName>
    </submittedName>
</protein>
<reference evidence="1" key="1">
    <citation type="submission" date="2014-11" db="EMBL/GenBank/DDBJ databases">
        <authorList>
            <person name="Amaro Gonzalez C."/>
        </authorList>
    </citation>
    <scope>NUCLEOTIDE SEQUENCE</scope>
</reference>
<dbReference type="EMBL" id="GBXM01010615">
    <property type="protein sequence ID" value="JAH97962.1"/>
    <property type="molecule type" value="Transcribed_RNA"/>
</dbReference>